<feature type="region of interest" description="Disordered" evidence="7">
    <location>
        <begin position="636"/>
        <end position="822"/>
    </location>
</feature>
<dbReference type="GO" id="GO:0006511">
    <property type="term" value="P:ubiquitin-dependent protein catabolic process"/>
    <property type="evidence" value="ECO:0007669"/>
    <property type="project" value="TreeGrafter"/>
</dbReference>
<dbReference type="PROSITE" id="PS00518">
    <property type="entry name" value="ZF_RING_1"/>
    <property type="match status" value="1"/>
</dbReference>
<dbReference type="Gene3D" id="3.30.40.10">
    <property type="entry name" value="Zinc/RING finger domain, C3HC4 (zinc finger)"/>
    <property type="match status" value="1"/>
</dbReference>
<feature type="compositionally biased region" description="Basic and acidic residues" evidence="7">
    <location>
        <begin position="788"/>
        <end position="814"/>
    </location>
</feature>
<evidence type="ECO:0000256" key="1">
    <source>
        <dbReference type="ARBA" id="ARBA00004123"/>
    </source>
</evidence>
<organism evidence="11 12">
    <name type="scientific">Iris pallida</name>
    <name type="common">Sweet iris</name>
    <dbReference type="NCBI Taxonomy" id="29817"/>
    <lineage>
        <taxon>Eukaryota</taxon>
        <taxon>Viridiplantae</taxon>
        <taxon>Streptophyta</taxon>
        <taxon>Embryophyta</taxon>
        <taxon>Tracheophyta</taxon>
        <taxon>Spermatophyta</taxon>
        <taxon>Magnoliopsida</taxon>
        <taxon>Liliopsida</taxon>
        <taxon>Asparagales</taxon>
        <taxon>Iridaceae</taxon>
        <taxon>Iridoideae</taxon>
        <taxon>Irideae</taxon>
        <taxon>Iris</taxon>
    </lineage>
</organism>
<dbReference type="SUPFAM" id="SSF57850">
    <property type="entry name" value="RING/U-box"/>
    <property type="match status" value="1"/>
</dbReference>
<dbReference type="GO" id="GO:0005634">
    <property type="term" value="C:nucleus"/>
    <property type="evidence" value="ECO:0007669"/>
    <property type="project" value="UniProtKB-SubCell"/>
</dbReference>
<dbReference type="GO" id="GO:0003676">
    <property type="term" value="F:nucleic acid binding"/>
    <property type="evidence" value="ECO:0007669"/>
    <property type="project" value="InterPro"/>
</dbReference>
<reference evidence="11" key="2">
    <citation type="submission" date="2023-04" db="EMBL/GenBank/DDBJ databases">
        <authorList>
            <person name="Bruccoleri R.E."/>
            <person name="Oakeley E.J."/>
            <person name="Faust A.-M."/>
            <person name="Dessus-Babus S."/>
            <person name="Altorfer M."/>
            <person name="Burckhardt D."/>
            <person name="Oertli M."/>
            <person name="Naumann U."/>
            <person name="Petersen F."/>
            <person name="Wong J."/>
        </authorList>
    </citation>
    <scope>NUCLEOTIDE SEQUENCE</scope>
    <source>
        <strain evidence="11">GSM-AAB239-AS_SAM_17_03QT</strain>
        <tissue evidence="11">Leaf</tissue>
    </source>
</reference>
<dbReference type="Pfam" id="PF00098">
    <property type="entry name" value="zf-CCHC"/>
    <property type="match status" value="1"/>
</dbReference>
<feature type="domain" description="DWNN" evidence="10">
    <location>
        <begin position="3"/>
        <end position="77"/>
    </location>
</feature>
<feature type="compositionally biased region" description="Basic and acidic residues" evidence="7">
    <location>
        <begin position="706"/>
        <end position="716"/>
    </location>
</feature>
<dbReference type="GO" id="GO:0016567">
    <property type="term" value="P:protein ubiquitination"/>
    <property type="evidence" value="ECO:0007669"/>
    <property type="project" value="InterPro"/>
</dbReference>
<evidence type="ECO:0000259" key="9">
    <source>
        <dbReference type="PROSITE" id="PS50158"/>
    </source>
</evidence>
<dbReference type="PANTHER" id="PTHR15439:SF11">
    <property type="entry name" value="E3 UBIQUITIN LIGASE PQT3-LIKE ISOFORM X1"/>
    <property type="match status" value="1"/>
</dbReference>
<proteinExistence type="predicted"/>
<dbReference type="SMART" id="SM01180">
    <property type="entry name" value="DWNN"/>
    <property type="match status" value="1"/>
</dbReference>
<evidence type="ECO:0000256" key="5">
    <source>
        <dbReference type="ARBA" id="ARBA00023242"/>
    </source>
</evidence>
<dbReference type="PANTHER" id="PTHR15439">
    <property type="entry name" value="RETINOBLASTOMA-BINDING PROTEIN 6"/>
    <property type="match status" value="1"/>
</dbReference>
<dbReference type="Pfam" id="PF13923">
    <property type="entry name" value="zf-C3HC4_2"/>
    <property type="match status" value="1"/>
</dbReference>
<dbReference type="InterPro" id="IPR013083">
    <property type="entry name" value="Znf_RING/FYVE/PHD"/>
</dbReference>
<evidence type="ECO:0000256" key="2">
    <source>
        <dbReference type="ARBA" id="ARBA00022723"/>
    </source>
</evidence>
<dbReference type="Gene3D" id="4.10.60.10">
    <property type="entry name" value="Zinc finger, CCHC-type"/>
    <property type="match status" value="1"/>
</dbReference>
<dbReference type="AlphaFoldDB" id="A0AAX6HVZ8"/>
<dbReference type="InterPro" id="IPR033489">
    <property type="entry name" value="RBBP6"/>
</dbReference>
<dbReference type="EMBL" id="JANAVB010006399">
    <property type="protein sequence ID" value="KAJ6844938.1"/>
    <property type="molecule type" value="Genomic_DNA"/>
</dbReference>
<dbReference type="InterPro" id="IPR001878">
    <property type="entry name" value="Znf_CCHC"/>
</dbReference>
<keyword evidence="5" id="KW-0539">Nucleus</keyword>
<dbReference type="InterPro" id="IPR017907">
    <property type="entry name" value="Znf_RING_CS"/>
</dbReference>
<keyword evidence="12" id="KW-1185">Reference proteome</keyword>
<dbReference type="GO" id="GO:0006397">
    <property type="term" value="P:mRNA processing"/>
    <property type="evidence" value="ECO:0007669"/>
    <property type="project" value="InterPro"/>
</dbReference>
<evidence type="ECO:0000256" key="6">
    <source>
        <dbReference type="PROSITE-ProRule" id="PRU00047"/>
    </source>
</evidence>
<protein>
    <submittedName>
        <fullName evidence="11">E3 ubiquitin ligase PQT3-like isoform X1</fullName>
    </submittedName>
</protein>
<dbReference type="InterPro" id="IPR036875">
    <property type="entry name" value="Znf_CCHC_sf"/>
</dbReference>
<dbReference type="InterPro" id="IPR014891">
    <property type="entry name" value="DWNN_domain"/>
</dbReference>
<dbReference type="PROSITE" id="PS50158">
    <property type="entry name" value="ZF_CCHC"/>
    <property type="match status" value="1"/>
</dbReference>
<dbReference type="GO" id="GO:0061630">
    <property type="term" value="F:ubiquitin protein ligase activity"/>
    <property type="evidence" value="ECO:0007669"/>
    <property type="project" value="InterPro"/>
</dbReference>
<dbReference type="Gene3D" id="3.10.20.90">
    <property type="entry name" value="Phosphatidylinositol 3-kinase Catalytic Subunit, Chain A, domain 1"/>
    <property type="match status" value="1"/>
</dbReference>
<feature type="region of interest" description="Disordered" evidence="7">
    <location>
        <begin position="369"/>
        <end position="389"/>
    </location>
</feature>
<evidence type="ECO:0000256" key="4">
    <source>
        <dbReference type="ARBA" id="ARBA00022833"/>
    </source>
</evidence>
<dbReference type="GO" id="GO:0008270">
    <property type="term" value="F:zinc ion binding"/>
    <property type="evidence" value="ECO:0007669"/>
    <property type="project" value="UniProtKB-KW"/>
</dbReference>
<feature type="compositionally biased region" description="Basic and acidic residues" evidence="7">
    <location>
        <begin position="576"/>
        <end position="595"/>
    </location>
</feature>
<feature type="domain" description="RING-type" evidence="8">
    <location>
        <begin position="225"/>
        <end position="264"/>
    </location>
</feature>
<keyword evidence="3 6" id="KW-0863">Zinc-finger</keyword>
<dbReference type="PROSITE" id="PS51282">
    <property type="entry name" value="DWNN"/>
    <property type="match status" value="1"/>
</dbReference>
<feature type="compositionally biased region" description="Basic and acidic residues" evidence="7">
    <location>
        <begin position="671"/>
        <end position="697"/>
    </location>
</feature>
<dbReference type="Proteomes" id="UP001140949">
    <property type="component" value="Unassembled WGS sequence"/>
</dbReference>
<evidence type="ECO:0000256" key="3">
    <source>
        <dbReference type="ARBA" id="ARBA00022771"/>
    </source>
</evidence>
<comment type="caution">
    <text evidence="11">The sequence shown here is derived from an EMBL/GenBank/DDBJ whole genome shotgun (WGS) entry which is preliminary data.</text>
</comment>
<feature type="compositionally biased region" description="Basic and acidic residues" evidence="7">
    <location>
        <begin position="653"/>
        <end position="662"/>
    </location>
</feature>
<dbReference type="Pfam" id="PF08783">
    <property type="entry name" value="DWNN"/>
    <property type="match status" value="1"/>
</dbReference>
<feature type="domain" description="CCHC-type" evidence="9">
    <location>
        <begin position="451"/>
        <end position="466"/>
    </location>
</feature>
<feature type="region of interest" description="Disordered" evidence="7">
    <location>
        <begin position="576"/>
        <end position="597"/>
    </location>
</feature>
<dbReference type="InterPro" id="IPR001841">
    <property type="entry name" value="Znf_RING"/>
</dbReference>
<reference evidence="11" key="1">
    <citation type="journal article" date="2023" name="GigaByte">
        <title>Genome assembly of the bearded iris, Iris pallida Lam.</title>
        <authorList>
            <person name="Bruccoleri R.E."/>
            <person name="Oakeley E.J."/>
            <person name="Faust A.M.E."/>
            <person name="Altorfer M."/>
            <person name="Dessus-Babus S."/>
            <person name="Burckhardt D."/>
            <person name="Oertli M."/>
            <person name="Naumann U."/>
            <person name="Petersen F."/>
            <person name="Wong J."/>
        </authorList>
    </citation>
    <scope>NUCLEOTIDE SEQUENCE</scope>
    <source>
        <strain evidence="11">GSM-AAB239-AS_SAM_17_03QT</strain>
    </source>
</reference>
<feature type="compositionally biased region" description="Basic and acidic residues" evidence="7">
    <location>
        <begin position="731"/>
        <end position="745"/>
    </location>
</feature>
<keyword evidence="4" id="KW-0862">Zinc</keyword>
<accession>A0AAX6HVZ8</accession>
<name>A0AAX6HVZ8_IRIPA</name>
<evidence type="ECO:0000256" key="7">
    <source>
        <dbReference type="SAM" id="MobiDB-lite"/>
    </source>
</evidence>
<sequence length="822" mass="92973">MSVRFKFRSAVSFDSVDLGGRRSISVRDLRARIVAQKKLHLGHDFDLLLSDADTGIGFEDEEAEIEAGSSVVIKRVPADRSAVARDFDAGIVARNGGGYVEKVALPPTKNVDMEDFDDFGVDLYPDLQGSFPEPYAAMDNLNFTTNEKDNAVRRCPGISISRHPNKESDRSEAMSKEVIGDNCCKEPETLEIRLDAENDVSKKLDQYVRMPSAELNMDLPTELRCSLCNAIFKEAVMIPCCQHSFCDKCVRLALLETARCPKCSSMKCTVNDLLPNLSLRQAIEHFLEAQVAISAPQNNIPHYAPDGESGIHAKEMSCAVSIRRKEQPHPHSPSTTGRGSNQVMAESAYGGKRNSDTGSHLIRLESGKFGKSTVPPRKIGEMKGDENSSAEVTKRMSGLQGNNVSSKLPQNILQEEANTAMQKKKGLGFIVSDGSGTSMQPSWHRKAGRNCYNCGSPDHLIRDCPQASNTYPVNQTGDAAFAGGMSAYQQSYWHGAPFAHAGPYANMYGAPGMMPFDQTMVPVSPFGISPYMSSMYAGMPIPYGFMRMGGMQHPMMTGVRPYTREAFMDPQDVERKHKSLDEHPPRFKEHDRGNTSEDYYYNGIRRVSHERTHQLNEEATESFVDDDNQMIHKKRRHDKHYGFSHQETSIQSDELHTYERRHEKNCHKSASGRDQRSHRSEKSNSEVHDLSDSSNRHSKERKKHHHEDCIKKQGERHSHHSRERRGHHRRQIETSDDEKVVADHRNHSRRHPHHSGSGVEHSSSSERRQHYKEKDLIQCSRPSKQLPKSKDDQVDYDRWEMEDGLDGDYKDERRCHKRKRTR</sequence>
<dbReference type="CDD" id="cd16620">
    <property type="entry name" value="vRING-HC-C4C4_RBBP6"/>
    <property type="match status" value="1"/>
</dbReference>
<dbReference type="SMART" id="SM00343">
    <property type="entry name" value="ZnF_C2HC"/>
    <property type="match status" value="1"/>
</dbReference>
<evidence type="ECO:0000313" key="11">
    <source>
        <dbReference type="EMBL" id="KAJ6844938.1"/>
    </source>
</evidence>
<gene>
    <name evidence="11" type="ORF">M6B38_288250</name>
</gene>
<dbReference type="PROSITE" id="PS50089">
    <property type="entry name" value="ZF_RING_2"/>
    <property type="match status" value="1"/>
</dbReference>
<evidence type="ECO:0000313" key="12">
    <source>
        <dbReference type="Proteomes" id="UP001140949"/>
    </source>
</evidence>
<dbReference type="SMART" id="SM00184">
    <property type="entry name" value="RING"/>
    <property type="match status" value="1"/>
</dbReference>
<evidence type="ECO:0000259" key="8">
    <source>
        <dbReference type="PROSITE" id="PS50089"/>
    </source>
</evidence>
<feature type="compositionally biased region" description="Basic and acidic residues" evidence="7">
    <location>
        <begin position="763"/>
        <end position="776"/>
    </location>
</feature>
<dbReference type="SUPFAM" id="SSF57756">
    <property type="entry name" value="Retrovirus zinc finger-like domains"/>
    <property type="match status" value="1"/>
</dbReference>
<evidence type="ECO:0000259" key="10">
    <source>
        <dbReference type="PROSITE" id="PS51282"/>
    </source>
</evidence>
<comment type="subcellular location">
    <subcellularLocation>
        <location evidence="1">Nucleus</location>
    </subcellularLocation>
</comment>
<feature type="compositionally biased region" description="Basic residues" evidence="7">
    <location>
        <begin position="717"/>
        <end position="730"/>
    </location>
</feature>
<keyword evidence="2" id="KW-0479">Metal-binding</keyword>